<evidence type="ECO:0000256" key="2">
    <source>
        <dbReference type="SAM" id="SignalP"/>
    </source>
</evidence>
<feature type="compositionally biased region" description="Pro residues" evidence="1">
    <location>
        <begin position="309"/>
        <end position="323"/>
    </location>
</feature>
<reference evidence="3 4" key="1">
    <citation type="submission" date="2024-04" db="EMBL/GenBank/DDBJ databases">
        <title>Phyllosticta paracitricarpa is synonymous to the EU quarantine fungus P. citricarpa based on phylogenomic analyses.</title>
        <authorList>
            <consortium name="Lawrence Berkeley National Laboratory"/>
            <person name="Van Ingen-Buijs V.A."/>
            <person name="Van Westerhoven A.C."/>
            <person name="Haridas S."/>
            <person name="Skiadas P."/>
            <person name="Martin F."/>
            <person name="Groenewald J.Z."/>
            <person name="Crous P.W."/>
            <person name="Seidl M.F."/>
        </authorList>
    </citation>
    <scope>NUCLEOTIDE SEQUENCE [LARGE SCALE GENOMIC DNA]</scope>
    <source>
        <strain evidence="3 4">CBS 123371</strain>
    </source>
</reference>
<evidence type="ECO:0000313" key="4">
    <source>
        <dbReference type="Proteomes" id="UP001363622"/>
    </source>
</evidence>
<feature type="region of interest" description="Disordered" evidence="1">
    <location>
        <begin position="252"/>
        <end position="271"/>
    </location>
</feature>
<proteinExistence type="predicted"/>
<comment type="caution">
    <text evidence="3">The sequence shown here is derived from an EMBL/GenBank/DDBJ whole genome shotgun (WGS) entry which is preliminary data.</text>
</comment>
<feature type="signal peptide" evidence="2">
    <location>
        <begin position="1"/>
        <end position="18"/>
    </location>
</feature>
<evidence type="ECO:0000313" key="3">
    <source>
        <dbReference type="EMBL" id="KAK7509001.1"/>
    </source>
</evidence>
<keyword evidence="4" id="KW-1185">Reference proteome</keyword>
<keyword evidence="2" id="KW-0732">Signal</keyword>
<dbReference type="Proteomes" id="UP001363622">
    <property type="component" value="Unassembled WGS sequence"/>
</dbReference>
<sequence>MYWGISIVALSLFSGALCAKAPNDAPQQLDKLDNFTYRGPLTPNQLARRGKPTLPDLCIDVPNPNPIAEAETQQLCGKFKDGKLEFSPKADRNRKKHDVPLADICVDVVDNRPGKSDTKKKRYCGKWKDGKLKLLPKAGRLQASDVRNGQFEAEKYERYKEFVRDQRVRERQFRLWDGRSFYNDIEEELGLRNNSLTTAGGFDDKGRKKLRGSKFDSFLHDGLTGKKDWRKKWSKTIALLNDAQDRVDKAFKQEEQHHKGNGTVAELRRRDSKDVLHNFNIMENSLSNHSMERPSTSPTSTKSGKRVPRSPPPRTPAFTPTPAPLKINTALSRPVNNVQGKPSAVKNENDFGHTHLFFHHQGDWAPTPVLPLSRVPFTPGGRNGPPPTPQSNQLQAIPTPLAKNPTHGPNDLLAHTHPYVHYRGDTKLTPIVTFAKIPFSPGGFKQPPQPTPSSAETLMLSPPPPPPPQPGASQSITPQLETPLPATPLPQASLTPTSPVAPPEPSSTLAPCRPKDKKCFKKQAREEKRLKKMAKAWDRWVWKHFAAHTRAAVNEQAEASHYAKVVQESREYGKQPDNGKYKAFRVIEPEYRAALWRSEVAAQTAVEAEAQETPVAE</sequence>
<feature type="chain" id="PRO_5046971231" evidence="2">
    <location>
        <begin position="19"/>
        <end position="617"/>
    </location>
</feature>
<evidence type="ECO:0000256" key="1">
    <source>
        <dbReference type="SAM" id="MobiDB-lite"/>
    </source>
</evidence>
<dbReference type="EMBL" id="JBBPHU010000022">
    <property type="protein sequence ID" value="KAK7509001.1"/>
    <property type="molecule type" value="Genomic_DNA"/>
</dbReference>
<feature type="region of interest" description="Disordered" evidence="1">
    <location>
        <begin position="283"/>
        <end position="327"/>
    </location>
</feature>
<feature type="compositionally biased region" description="Pro residues" evidence="1">
    <location>
        <begin position="461"/>
        <end position="470"/>
    </location>
</feature>
<organism evidence="3 4">
    <name type="scientific">Phyllosticta citriasiana</name>
    <dbReference type="NCBI Taxonomy" id="595635"/>
    <lineage>
        <taxon>Eukaryota</taxon>
        <taxon>Fungi</taxon>
        <taxon>Dikarya</taxon>
        <taxon>Ascomycota</taxon>
        <taxon>Pezizomycotina</taxon>
        <taxon>Dothideomycetes</taxon>
        <taxon>Dothideomycetes incertae sedis</taxon>
        <taxon>Botryosphaeriales</taxon>
        <taxon>Phyllostictaceae</taxon>
        <taxon>Phyllosticta</taxon>
    </lineage>
</organism>
<feature type="region of interest" description="Disordered" evidence="1">
    <location>
        <begin position="440"/>
        <end position="520"/>
    </location>
</feature>
<accession>A0ABR1K7J4</accession>
<name>A0ABR1K7J4_9PEZI</name>
<feature type="region of interest" description="Disordered" evidence="1">
    <location>
        <begin position="363"/>
        <end position="414"/>
    </location>
</feature>
<gene>
    <name evidence="3" type="ORF">IWZ03DRAFT_436666</name>
</gene>
<feature type="compositionally biased region" description="Polar residues" evidence="1">
    <location>
        <begin position="471"/>
        <end position="480"/>
    </location>
</feature>
<protein>
    <submittedName>
        <fullName evidence="3">Uncharacterized protein</fullName>
    </submittedName>
</protein>